<dbReference type="EMBL" id="MG018928">
    <property type="protein sequence ID" value="ATW58169.1"/>
    <property type="molecule type" value="Genomic_DNA"/>
</dbReference>
<accession>A0A2H4P7M6</accession>
<dbReference type="PANTHER" id="PTHR43601:SF3">
    <property type="entry name" value="THIOREDOXIN, MITOCHONDRIAL"/>
    <property type="match status" value="1"/>
</dbReference>
<evidence type="ECO:0000313" key="3">
    <source>
        <dbReference type="EMBL" id="ATW58169.1"/>
    </source>
</evidence>
<dbReference type="InterPro" id="IPR013766">
    <property type="entry name" value="Thioredoxin_domain"/>
</dbReference>
<feature type="domain" description="Thioredoxin" evidence="2">
    <location>
        <begin position="1"/>
        <end position="97"/>
    </location>
</feature>
<dbReference type="PROSITE" id="PS51352">
    <property type="entry name" value="THIOREDOXIN_2"/>
    <property type="match status" value="1"/>
</dbReference>
<dbReference type="RefSeq" id="YP_010079285.1">
    <property type="nucleotide sequence ID" value="NC_054970.1"/>
</dbReference>
<dbReference type="SUPFAM" id="SSF52833">
    <property type="entry name" value="Thioredoxin-like"/>
    <property type="match status" value="1"/>
</dbReference>
<proteinExistence type="predicted"/>
<protein>
    <submittedName>
        <fullName evidence="3">Thioredoxin-1</fullName>
    </submittedName>
</protein>
<dbReference type="GeneID" id="65068226"/>
<dbReference type="InterPro" id="IPR036249">
    <property type="entry name" value="Thioredoxin-like_sf"/>
</dbReference>
<dbReference type="PROSITE" id="PS00194">
    <property type="entry name" value="THIOREDOXIN_1"/>
    <property type="match status" value="1"/>
</dbReference>
<evidence type="ECO:0000313" key="4">
    <source>
        <dbReference type="Proteomes" id="UP000240688"/>
    </source>
</evidence>
<dbReference type="KEGG" id="vg:65068226"/>
<dbReference type="PRINTS" id="PR00421">
    <property type="entry name" value="THIOREDOXIN"/>
</dbReference>
<dbReference type="PIRSF" id="PIRSF000077">
    <property type="entry name" value="Thioredoxin"/>
    <property type="match status" value="1"/>
</dbReference>
<gene>
    <name evidence="3" type="primary">trxA</name>
    <name evidence="3" type="ORF">CNR35_00075</name>
</gene>
<dbReference type="GO" id="GO:0015035">
    <property type="term" value="F:protein-disulfide reductase activity"/>
    <property type="evidence" value="ECO:0007669"/>
    <property type="project" value="InterPro"/>
</dbReference>
<keyword evidence="4" id="KW-1185">Reference proteome</keyword>
<dbReference type="Proteomes" id="UP000240688">
    <property type="component" value="Segment"/>
</dbReference>
<sequence>MTREEFDNAVAVGPKLMVRFTASWCGPCKVYGPVFDEVLDKHPEVNTLVIDADSNKELCASLGVRGLPTTMRFENGALYSTKVGSLTAGQLETILAG</sequence>
<dbReference type="CDD" id="cd02947">
    <property type="entry name" value="TRX_family"/>
    <property type="match status" value="1"/>
</dbReference>
<organism evidence="3 4">
    <name type="scientific">Pseudomonas phage inbricus</name>
    <dbReference type="NCBI Taxonomy" id="2048976"/>
    <lineage>
        <taxon>Viruses</taxon>
        <taxon>Duplodnaviria</taxon>
        <taxon>Heunggongvirae</taxon>
        <taxon>Uroviricota</taxon>
        <taxon>Caudoviricetes</taxon>
        <taxon>Schitoviridae</taxon>
        <taxon>Rothmandenesvirinae</taxon>
        <taxon>Inbricusvirus</taxon>
        <taxon>Inbricusvirus inbricus</taxon>
    </lineage>
</organism>
<keyword evidence="1" id="KW-1015">Disulfide bond</keyword>
<dbReference type="InterPro" id="IPR005746">
    <property type="entry name" value="Thioredoxin"/>
</dbReference>
<name>A0A2H4P7M6_9CAUD</name>
<dbReference type="Pfam" id="PF00085">
    <property type="entry name" value="Thioredoxin"/>
    <property type="match status" value="1"/>
</dbReference>
<evidence type="ECO:0000256" key="1">
    <source>
        <dbReference type="ARBA" id="ARBA00023157"/>
    </source>
</evidence>
<reference evidence="4" key="1">
    <citation type="submission" date="2017-09" db="EMBL/GenBank/DDBJ databases">
        <authorList>
            <person name="Djurhuus A.M."/>
            <person name="Carstens A.B."/>
            <person name="Hansen L.H."/>
        </authorList>
    </citation>
    <scope>NUCLEOTIDE SEQUENCE [LARGE SCALE GENOMIC DNA]</scope>
</reference>
<dbReference type="Gene3D" id="3.40.30.10">
    <property type="entry name" value="Glutaredoxin"/>
    <property type="match status" value="1"/>
</dbReference>
<dbReference type="InterPro" id="IPR017937">
    <property type="entry name" value="Thioredoxin_CS"/>
</dbReference>
<dbReference type="PANTHER" id="PTHR43601">
    <property type="entry name" value="THIOREDOXIN, MITOCHONDRIAL"/>
    <property type="match status" value="1"/>
</dbReference>
<evidence type="ECO:0000259" key="2">
    <source>
        <dbReference type="PROSITE" id="PS51352"/>
    </source>
</evidence>